<evidence type="ECO:0000313" key="2">
    <source>
        <dbReference type="EMBL" id="WHY88161.1"/>
    </source>
</evidence>
<evidence type="ECO:0000313" key="3">
    <source>
        <dbReference type="Proteomes" id="UP001178288"/>
    </source>
</evidence>
<feature type="transmembrane region" description="Helical" evidence="1">
    <location>
        <begin position="12"/>
        <end position="27"/>
    </location>
</feature>
<dbReference type="EMBL" id="CP126114">
    <property type="protein sequence ID" value="WHY88161.1"/>
    <property type="molecule type" value="Genomic_DNA"/>
</dbReference>
<keyword evidence="1" id="KW-1133">Transmembrane helix</keyword>
<proteinExistence type="predicted"/>
<dbReference type="KEGG" id="nnv:QNH39_10080"/>
<evidence type="ECO:0000256" key="1">
    <source>
        <dbReference type="SAM" id="Phobius"/>
    </source>
</evidence>
<reference evidence="2" key="1">
    <citation type="submission" date="2023-05" db="EMBL/GenBank/DDBJ databases">
        <title>Comparative genomics of Bacillaceae isolates and their secondary metabolite potential.</title>
        <authorList>
            <person name="Song L."/>
            <person name="Nielsen L.J."/>
            <person name="Mohite O."/>
            <person name="Xu X."/>
            <person name="Weber T."/>
            <person name="Kovacs A.T."/>
        </authorList>
    </citation>
    <scope>NUCLEOTIDE SEQUENCE</scope>
    <source>
        <strain evidence="2">XLM17</strain>
    </source>
</reference>
<keyword evidence="1" id="KW-0472">Membrane</keyword>
<organism evidence="2 3">
    <name type="scientific">Neobacillus novalis</name>
    <dbReference type="NCBI Taxonomy" id="220687"/>
    <lineage>
        <taxon>Bacteria</taxon>
        <taxon>Bacillati</taxon>
        <taxon>Bacillota</taxon>
        <taxon>Bacilli</taxon>
        <taxon>Bacillales</taxon>
        <taxon>Bacillaceae</taxon>
        <taxon>Neobacillus</taxon>
    </lineage>
</organism>
<dbReference type="Proteomes" id="UP001178288">
    <property type="component" value="Chromosome"/>
</dbReference>
<dbReference type="AlphaFoldDB" id="A0AA95MVJ1"/>
<gene>
    <name evidence="2" type="ORF">QNH39_10080</name>
</gene>
<dbReference type="RefSeq" id="WP_066085532.1">
    <property type="nucleotide sequence ID" value="NZ_CP126114.1"/>
</dbReference>
<keyword evidence="3" id="KW-1185">Reference proteome</keyword>
<protein>
    <submittedName>
        <fullName evidence="2">Uncharacterized protein</fullName>
    </submittedName>
</protein>
<name>A0AA95MVJ1_9BACI</name>
<sequence length="117" mass="13422">MKKTTNLKKEVFRILVILIICFAYSYQKPMFTTEKATGYAGLCLENPPKRLGIKAVHLNWQDIKPEKFSIVTKSGFFNQITNQREFSVTLKTKNGEELTVRMDAYNGRCLEVTGPLK</sequence>
<keyword evidence="1" id="KW-0812">Transmembrane</keyword>
<accession>A0AA95MVJ1</accession>